<dbReference type="Proteomes" id="UP000271548">
    <property type="component" value="Unassembled WGS sequence"/>
</dbReference>
<proteinExistence type="predicted"/>
<dbReference type="Gene3D" id="2.30.110.10">
    <property type="entry name" value="Electron Transport, Fmn-binding Protein, Chain A"/>
    <property type="match status" value="1"/>
</dbReference>
<dbReference type="AlphaFoldDB" id="A0A3A9YC72"/>
<dbReference type="NCBIfam" id="TIGR03618">
    <property type="entry name" value="Rv1155_F420"/>
    <property type="match status" value="1"/>
</dbReference>
<evidence type="ECO:0000259" key="2">
    <source>
        <dbReference type="Pfam" id="PF01243"/>
    </source>
</evidence>
<keyword evidence="5" id="KW-1185">Reference proteome</keyword>
<dbReference type="GO" id="GO:0005829">
    <property type="term" value="C:cytosol"/>
    <property type="evidence" value="ECO:0007669"/>
    <property type="project" value="TreeGrafter"/>
</dbReference>
<keyword evidence="1" id="KW-0560">Oxidoreductase</keyword>
<name>A0A3A9YC72_9ACTN</name>
<reference evidence="5 6" key="1">
    <citation type="submission" date="2018-09" db="EMBL/GenBank/DDBJ databases">
        <title>Micromonospora sp. nov. MS1-9, isolated from a root of Musa sp.</title>
        <authorList>
            <person name="Kuncharoen N."/>
            <person name="Kudo T."/>
            <person name="Ohkuma M."/>
            <person name="Yuki M."/>
            <person name="Tanasupawat S."/>
        </authorList>
    </citation>
    <scope>NUCLEOTIDE SEQUENCE [LARGE SCALE GENOMIC DNA]</scope>
    <source>
        <strain evidence="4 6">MS1-9</strain>
        <strain evidence="3 5">NGC1-4</strain>
    </source>
</reference>
<protein>
    <submittedName>
        <fullName evidence="4">PPOX class F420-dependent oxidoreductase</fullName>
    </submittedName>
</protein>
<dbReference type="Pfam" id="PF01243">
    <property type="entry name" value="PNPOx_N"/>
    <property type="match status" value="1"/>
</dbReference>
<dbReference type="InterPro" id="IPR011576">
    <property type="entry name" value="Pyridox_Oxase_N"/>
</dbReference>
<gene>
    <name evidence="4" type="ORF">D7044_15560</name>
    <name evidence="3" type="ORF">D7147_02845</name>
</gene>
<dbReference type="Proteomes" id="UP000275865">
    <property type="component" value="Unassembled WGS sequence"/>
</dbReference>
<evidence type="ECO:0000313" key="5">
    <source>
        <dbReference type="Proteomes" id="UP000271548"/>
    </source>
</evidence>
<dbReference type="InterPro" id="IPR012349">
    <property type="entry name" value="Split_barrel_FMN-bd"/>
</dbReference>
<evidence type="ECO:0000313" key="6">
    <source>
        <dbReference type="Proteomes" id="UP000275865"/>
    </source>
</evidence>
<dbReference type="SUPFAM" id="SSF50475">
    <property type="entry name" value="FMN-binding split barrel"/>
    <property type="match status" value="1"/>
</dbReference>
<organism evidence="4 6">
    <name type="scientific">Micromonospora musae</name>
    <dbReference type="NCBI Taxonomy" id="1894970"/>
    <lineage>
        <taxon>Bacteria</taxon>
        <taxon>Bacillati</taxon>
        <taxon>Actinomycetota</taxon>
        <taxon>Actinomycetes</taxon>
        <taxon>Micromonosporales</taxon>
        <taxon>Micromonosporaceae</taxon>
        <taxon>Micromonospora</taxon>
    </lineage>
</organism>
<sequence>MAILTDDDLALLAEPQLAHVATIEEDGSPHVTPVWIDTDGEHILFNTIRGRTKYENLRRNPQVAISVADRANDFRTLWIKGRAELVTEGADEHLDRLARKYLGQESYPFRQPGEQRVIIRVTPMRRLGRTAL</sequence>
<comment type="caution">
    <text evidence="4">The sequence shown here is derived from an EMBL/GenBank/DDBJ whole genome shotgun (WGS) entry which is preliminary data.</text>
</comment>
<evidence type="ECO:0000313" key="4">
    <source>
        <dbReference type="EMBL" id="RKN31714.1"/>
    </source>
</evidence>
<dbReference type="OrthoDB" id="162914at2"/>
<dbReference type="InterPro" id="IPR019920">
    <property type="entry name" value="F420-binding_dom_put"/>
</dbReference>
<dbReference type="InterPro" id="IPR052019">
    <property type="entry name" value="F420H2_bilvrd_red/Heme_oxyg"/>
</dbReference>
<feature type="domain" description="Pyridoxamine 5'-phosphate oxidase N-terminal" evidence="2">
    <location>
        <begin position="9"/>
        <end position="125"/>
    </location>
</feature>
<dbReference type="EMBL" id="RAZT01000007">
    <property type="protein sequence ID" value="RKN31714.1"/>
    <property type="molecule type" value="Genomic_DNA"/>
</dbReference>
<dbReference type="PANTHER" id="PTHR35176:SF6">
    <property type="entry name" value="HEME OXYGENASE HI_0854-RELATED"/>
    <property type="match status" value="1"/>
</dbReference>
<evidence type="ECO:0000256" key="1">
    <source>
        <dbReference type="ARBA" id="ARBA00023002"/>
    </source>
</evidence>
<dbReference type="RefSeq" id="WP_120673648.1">
    <property type="nucleotide sequence ID" value="NZ_RAZS01000001.1"/>
</dbReference>
<dbReference type="EMBL" id="RAZS01000001">
    <property type="protein sequence ID" value="RKN23970.1"/>
    <property type="molecule type" value="Genomic_DNA"/>
</dbReference>
<evidence type="ECO:0000313" key="3">
    <source>
        <dbReference type="EMBL" id="RKN23970.1"/>
    </source>
</evidence>
<accession>A0A3A9YC72</accession>
<dbReference type="GO" id="GO:0016627">
    <property type="term" value="F:oxidoreductase activity, acting on the CH-CH group of donors"/>
    <property type="evidence" value="ECO:0007669"/>
    <property type="project" value="TreeGrafter"/>
</dbReference>
<dbReference type="GO" id="GO:0070967">
    <property type="term" value="F:coenzyme F420 binding"/>
    <property type="evidence" value="ECO:0007669"/>
    <property type="project" value="TreeGrafter"/>
</dbReference>
<dbReference type="PANTHER" id="PTHR35176">
    <property type="entry name" value="HEME OXYGENASE HI_0854-RELATED"/>
    <property type="match status" value="1"/>
</dbReference>